<proteinExistence type="predicted"/>
<dbReference type="SUPFAM" id="SSF51905">
    <property type="entry name" value="FAD/NAD(P)-binding domain"/>
    <property type="match status" value="1"/>
</dbReference>
<accession>A0A2U1VA65</accession>
<dbReference type="OrthoDB" id="9806601at2"/>
<keyword evidence="5" id="KW-1185">Reference proteome</keyword>
<dbReference type="InterPro" id="IPR036188">
    <property type="entry name" value="FAD/NAD-bd_sf"/>
</dbReference>
<name>A0A2U1VA65_9PROT</name>
<dbReference type="PANTHER" id="PTHR13847:SF281">
    <property type="entry name" value="FAD DEPENDENT OXIDOREDUCTASE DOMAIN-CONTAINING PROTEIN"/>
    <property type="match status" value="1"/>
</dbReference>
<evidence type="ECO:0000313" key="4">
    <source>
        <dbReference type="EMBL" id="PWC30812.1"/>
    </source>
</evidence>
<feature type="region of interest" description="Disordered" evidence="2">
    <location>
        <begin position="26"/>
        <end position="46"/>
    </location>
</feature>
<dbReference type="Gene3D" id="3.50.50.60">
    <property type="entry name" value="FAD/NAD(P)-binding domain"/>
    <property type="match status" value="1"/>
</dbReference>
<feature type="domain" description="FAD dependent oxidoreductase" evidence="3">
    <location>
        <begin position="49"/>
        <end position="407"/>
    </location>
</feature>
<evidence type="ECO:0000256" key="1">
    <source>
        <dbReference type="ARBA" id="ARBA00023002"/>
    </source>
</evidence>
<dbReference type="Pfam" id="PF01266">
    <property type="entry name" value="DAO"/>
    <property type="match status" value="1"/>
</dbReference>
<keyword evidence="1" id="KW-0560">Oxidoreductase</keyword>
<comment type="caution">
    <text evidence="4">The sequence shown here is derived from an EMBL/GenBank/DDBJ whole genome shotgun (WGS) entry which is preliminary data.</text>
</comment>
<dbReference type="EMBL" id="PDOA01000001">
    <property type="protein sequence ID" value="PWC30812.1"/>
    <property type="molecule type" value="Genomic_DNA"/>
</dbReference>
<protein>
    <submittedName>
        <fullName evidence="4">FAD-dependent oxidoreductase</fullName>
    </submittedName>
</protein>
<organism evidence="4 5">
    <name type="scientific">Teichococcus aestuarii</name>
    <dbReference type="NCBI Taxonomy" id="568898"/>
    <lineage>
        <taxon>Bacteria</taxon>
        <taxon>Pseudomonadati</taxon>
        <taxon>Pseudomonadota</taxon>
        <taxon>Alphaproteobacteria</taxon>
        <taxon>Acetobacterales</taxon>
        <taxon>Roseomonadaceae</taxon>
        <taxon>Roseomonas</taxon>
    </lineage>
</organism>
<dbReference type="Gene3D" id="3.30.9.10">
    <property type="entry name" value="D-Amino Acid Oxidase, subunit A, domain 2"/>
    <property type="match status" value="1"/>
</dbReference>
<dbReference type="GO" id="GO:0016491">
    <property type="term" value="F:oxidoreductase activity"/>
    <property type="evidence" value="ECO:0007669"/>
    <property type="project" value="UniProtKB-KW"/>
</dbReference>
<dbReference type="Proteomes" id="UP000245048">
    <property type="component" value="Unassembled WGS sequence"/>
</dbReference>
<dbReference type="AlphaFoldDB" id="A0A2U1VA65"/>
<evidence type="ECO:0000259" key="3">
    <source>
        <dbReference type="Pfam" id="PF01266"/>
    </source>
</evidence>
<sequence>MGAVWTADRLPEGSPALAETAADLPPSLWASSAPPPPPTGPLPGETRADVAVIGGGFTGLSAALHLAEGGADTVLLEAAQIGFGASGRNNGQVIPNLSRLDPDDIVAGVKPEHGGAEKGEQLVALIRDSASLVFDLIRRHGIAAEAVQNGWFQPAHRPSRMKVAERRVAQWGRRGAPVRLLGREETARLAGSEFWHGGWENPTGGRINPMGFARGLAAAAIAAGARVHTGSPATAIARTEAGWRVETPRGAVLAQRLIVATHAYTPPGLWPGLERSLVPVRSYQMATTPLSDNVRKTILPEGHALSDTQGDLHFFRFDASGRLITGGGLILPFGWDGRIRARIRGRLQSVFPQIGDFDFTHAWWGYIAATDDKAPHLYELAPGVLAWTGCNGRGVALATALGREMARASLGKPLSEIAAPVETLRRIAGHAFAPLGVAWNQALFRWKDRRD</sequence>
<dbReference type="GO" id="GO:0005737">
    <property type="term" value="C:cytoplasm"/>
    <property type="evidence" value="ECO:0007669"/>
    <property type="project" value="TreeGrafter"/>
</dbReference>
<evidence type="ECO:0000313" key="5">
    <source>
        <dbReference type="Proteomes" id="UP000245048"/>
    </source>
</evidence>
<reference evidence="5" key="1">
    <citation type="submission" date="2017-10" db="EMBL/GenBank/DDBJ databases">
        <authorList>
            <person name="Toshchakov S.V."/>
            <person name="Goeva M.A."/>
        </authorList>
    </citation>
    <scope>NUCLEOTIDE SEQUENCE [LARGE SCALE GENOMIC DNA]</scope>
    <source>
        <strain evidence="5">JR1/69-1-13</strain>
    </source>
</reference>
<dbReference type="PANTHER" id="PTHR13847">
    <property type="entry name" value="SARCOSINE DEHYDROGENASE-RELATED"/>
    <property type="match status" value="1"/>
</dbReference>
<gene>
    <name evidence="4" type="ORF">CR165_02625</name>
</gene>
<dbReference type="InterPro" id="IPR006076">
    <property type="entry name" value="FAD-dep_OxRdtase"/>
</dbReference>
<evidence type="ECO:0000256" key="2">
    <source>
        <dbReference type="SAM" id="MobiDB-lite"/>
    </source>
</evidence>